<sequence>MSGGKFPPSPLARGQAARLLEHCGKGRAGKRNAAILAVLWRCGLRSDECAHLELDDLVELDGGAMRVTVRRPKGGRKEKNPTPPRIVGLDPQGAEYVRDWLKERGELVGSRLVFVTRTGKRVHTS</sequence>
<evidence type="ECO:0000259" key="3">
    <source>
        <dbReference type="PROSITE" id="PS51898"/>
    </source>
</evidence>
<evidence type="ECO:0000256" key="1">
    <source>
        <dbReference type="ARBA" id="ARBA00023172"/>
    </source>
</evidence>
<name>X0Y8N4_9ZZZZ</name>
<dbReference type="InterPro" id="IPR013762">
    <property type="entry name" value="Integrase-like_cat_sf"/>
</dbReference>
<feature type="region of interest" description="Disordered" evidence="2">
    <location>
        <begin position="70"/>
        <end position="89"/>
    </location>
</feature>
<evidence type="ECO:0000256" key="2">
    <source>
        <dbReference type="SAM" id="MobiDB-lite"/>
    </source>
</evidence>
<reference evidence="4" key="1">
    <citation type="journal article" date="2014" name="Front. Microbiol.">
        <title>High frequency of phylogenetically diverse reductive dehalogenase-homologous genes in deep subseafloor sedimentary metagenomes.</title>
        <authorList>
            <person name="Kawai M."/>
            <person name="Futagami T."/>
            <person name="Toyoda A."/>
            <person name="Takaki Y."/>
            <person name="Nishi S."/>
            <person name="Hori S."/>
            <person name="Arai W."/>
            <person name="Tsubouchi T."/>
            <person name="Morono Y."/>
            <person name="Uchiyama I."/>
            <person name="Ito T."/>
            <person name="Fujiyama A."/>
            <person name="Inagaki F."/>
            <person name="Takami H."/>
        </authorList>
    </citation>
    <scope>NUCLEOTIDE SEQUENCE</scope>
    <source>
        <strain evidence="4">Expedition CK06-06</strain>
    </source>
</reference>
<dbReference type="PROSITE" id="PS51898">
    <property type="entry name" value="TYR_RECOMBINASE"/>
    <property type="match status" value="1"/>
</dbReference>
<dbReference type="GO" id="GO:0006310">
    <property type="term" value="P:DNA recombination"/>
    <property type="evidence" value="ECO:0007669"/>
    <property type="project" value="UniProtKB-KW"/>
</dbReference>
<dbReference type="AlphaFoldDB" id="X0Y8N4"/>
<dbReference type="InterPro" id="IPR011010">
    <property type="entry name" value="DNA_brk_join_enz"/>
</dbReference>
<feature type="non-terminal residue" evidence="4">
    <location>
        <position position="125"/>
    </location>
</feature>
<dbReference type="Pfam" id="PF00589">
    <property type="entry name" value="Phage_integrase"/>
    <property type="match status" value="1"/>
</dbReference>
<protein>
    <recommendedName>
        <fullName evidence="3">Tyr recombinase domain-containing protein</fullName>
    </recommendedName>
</protein>
<dbReference type="InterPro" id="IPR002104">
    <property type="entry name" value="Integrase_catalytic"/>
</dbReference>
<feature type="domain" description="Tyr recombinase" evidence="3">
    <location>
        <begin position="6"/>
        <end position="125"/>
    </location>
</feature>
<proteinExistence type="predicted"/>
<comment type="caution">
    <text evidence="4">The sequence shown here is derived from an EMBL/GenBank/DDBJ whole genome shotgun (WGS) entry which is preliminary data.</text>
</comment>
<organism evidence="4">
    <name type="scientific">marine sediment metagenome</name>
    <dbReference type="NCBI Taxonomy" id="412755"/>
    <lineage>
        <taxon>unclassified sequences</taxon>
        <taxon>metagenomes</taxon>
        <taxon>ecological metagenomes</taxon>
    </lineage>
</organism>
<dbReference type="Gene3D" id="1.10.443.10">
    <property type="entry name" value="Intergrase catalytic core"/>
    <property type="match status" value="1"/>
</dbReference>
<dbReference type="EMBL" id="BARS01052205">
    <property type="protein sequence ID" value="GAG52150.1"/>
    <property type="molecule type" value="Genomic_DNA"/>
</dbReference>
<accession>X0Y8N4</accession>
<dbReference type="SUPFAM" id="SSF56349">
    <property type="entry name" value="DNA breaking-rejoining enzymes"/>
    <property type="match status" value="1"/>
</dbReference>
<keyword evidence="1" id="KW-0233">DNA recombination</keyword>
<gene>
    <name evidence="4" type="ORF">S01H1_77650</name>
</gene>
<dbReference type="GO" id="GO:0003677">
    <property type="term" value="F:DNA binding"/>
    <property type="evidence" value="ECO:0007669"/>
    <property type="project" value="InterPro"/>
</dbReference>
<evidence type="ECO:0000313" key="4">
    <source>
        <dbReference type="EMBL" id="GAG52150.1"/>
    </source>
</evidence>
<dbReference type="GO" id="GO:0015074">
    <property type="term" value="P:DNA integration"/>
    <property type="evidence" value="ECO:0007669"/>
    <property type="project" value="InterPro"/>
</dbReference>